<proteinExistence type="predicted"/>
<evidence type="ECO:0000313" key="2">
    <source>
        <dbReference type="EMBL" id="MBB4149060.1"/>
    </source>
</evidence>
<evidence type="ECO:0000313" key="3">
    <source>
        <dbReference type="Proteomes" id="UP000590524"/>
    </source>
</evidence>
<dbReference type="Pfam" id="PF16242">
    <property type="entry name" value="Pyrid_ox_like"/>
    <property type="match status" value="1"/>
</dbReference>
<dbReference type="AlphaFoldDB" id="A0A7W6LRA1"/>
<name>A0A7W6LRA1_9SPHN</name>
<reference evidence="2 3" key="1">
    <citation type="submission" date="2020-08" db="EMBL/GenBank/DDBJ databases">
        <title>Genomic Encyclopedia of Type Strains, Phase IV (KMG-IV): sequencing the most valuable type-strain genomes for metagenomic binning, comparative biology and taxonomic classification.</title>
        <authorList>
            <person name="Goeker M."/>
        </authorList>
    </citation>
    <scope>NUCLEOTIDE SEQUENCE [LARGE SCALE GENOMIC DNA]</scope>
    <source>
        <strain evidence="2 3">DSM 19371</strain>
    </source>
</reference>
<dbReference type="Proteomes" id="UP000590524">
    <property type="component" value="Unassembled WGS sequence"/>
</dbReference>
<dbReference type="SUPFAM" id="SSF50475">
    <property type="entry name" value="FMN-binding split barrel"/>
    <property type="match status" value="1"/>
</dbReference>
<feature type="domain" description="General stress protein FMN-binding split barrel" evidence="1">
    <location>
        <begin position="11"/>
        <end position="129"/>
    </location>
</feature>
<dbReference type="EMBL" id="JACIEU010000011">
    <property type="protein sequence ID" value="MBB4149060.1"/>
    <property type="molecule type" value="Genomic_DNA"/>
</dbReference>
<dbReference type="Gene3D" id="2.30.110.10">
    <property type="entry name" value="Electron Transport, Fmn-binding Protein, Chain A"/>
    <property type="match status" value="1"/>
</dbReference>
<comment type="caution">
    <text evidence="2">The sequence shown here is derived from an EMBL/GenBank/DDBJ whole genome shotgun (WGS) entry which is preliminary data.</text>
</comment>
<protein>
    <submittedName>
        <fullName evidence="2">General stress protein 26</fullName>
    </submittedName>
</protein>
<keyword evidence="3" id="KW-1185">Reference proteome</keyword>
<evidence type="ECO:0000259" key="1">
    <source>
        <dbReference type="Pfam" id="PF16242"/>
    </source>
</evidence>
<dbReference type="PANTHER" id="PTHR34818">
    <property type="entry name" value="PROTEIN BLI-3"/>
    <property type="match status" value="1"/>
</dbReference>
<sequence length="157" mass="17488">MMSADENIRDRFWADLSSSPFLMVGLQGSGAHSVPMTAQLDPDANHCFWFYTSRDNRLAAGGPAMAQFAAKDHYLFACINGTLVPETDEAVIDRYWSKQVEAWYPGGRQDPNLLMLRLDLGTAEIWRADLSIGGVFKMMFGGDVRAELQDKHAEIAL</sequence>
<dbReference type="PANTHER" id="PTHR34818:SF1">
    <property type="entry name" value="PROTEIN BLI-3"/>
    <property type="match status" value="1"/>
</dbReference>
<dbReference type="InterPro" id="IPR052917">
    <property type="entry name" value="Stress-Dev_Protein"/>
</dbReference>
<accession>A0A7W6LRA1</accession>
<dbReference type="InterPro" id="IPR012349">
    <property type="entry name" value="Split_barrel_FMN-bd"/>
</dbReference>
<gene>
    <name evidence="2" type="ORF">GGQ90_002849</name>
</gene>
<dbReference type="InterPro" id="IPR038725">
    <property type="entry name" value="YdaG_split_barrel_FMN-bd"/>
</dbReference>
<organism evidence="2 3">
    <name type="scientific">Sphingobium scionense</name>
    <dbReference type="NCBI Taxonomy" id="1404341"/>
    <lineage>
        <taxon>Bacteria</taxon>
        <taxon>Pseudomonadati</taxon>
        <taxon>Pseudomonadota</taxon>
        <taxon>Alphaproteobacteria</taxon>
        <taxon>Sphingomonadales</taxon>
        <taxon>Sphingomonadaceae</taxon>
        <taxon>Sphingobium</taxon>
    </lineage>
</organism>